<gene>
    <name evidence="5" type="primary">CEF_2</name>
    <name evidence="5" type="ORF">CK203_029912</name>
</gene>
<accession>A0A438IE92</accession>
<organism evidence="5 6">
    <name type="scientific">Vitis vinifera</name>
    <name type="common">Grape</name>
    <dbReference type="NCBI Taxonomy" id="29760"/>
    <lineage>
        <taxon>Eukaryota</taxon>
        <taxon>Viridiplantae</taxon>
        <taxon>Streptophyta</taxon>
        <taxon>Embryophyta</taxon>
        <taxon>Tracheophyta</taxon>
        <taxon>Spermatophyta</taxon>
        <taxon>Magnoliopsida</taxon>
        <taxon>eudicotyledons</taxon>
        <taxon>Gunneridae</taxon>
        <taxon>Pentapetalae</taxon>
        <taxon>rosids</taxon>
        <taxon>Vitales</taxon>
        <taxon>Vitaceae</taxon>
        <taxon>Viteae</taxon>
        <taxon>Vitis</taxon>
    </lineage>
</organism>
<evidence type="ECO:0000259" key="2">
    <source>
        <dbReference type="Pfam" id="PF04811"/>
    </source>
</evidence>
<dbReference type="AlphaFoldDB" id="A0A438IE92"/>
<feature type="domain" description="Sec23/Sec24 trunk" evidence="2">
    <location>
        <begin position="2"/>
        <end position="85"/>
    </location>
</feature>
<dbReference type="GO" id="GO:0030127">
    <property type="term" value="C:COPII vesicle coat"/>
    <property type="evidence" value="ECO:0007669"/>
    <property type="project" value="InterPro"/>
</dbReference>
<evidence type="ECO:0000259" key="3">
    <source>
        <dbReference type="Pfam" id="PF04815"/>
    </source>
</evidence>
<dbReference type="SUPFAM" id="SSF82754">
    <property type="entry name" value="C-terminal, gelsolin-like domain of Sec23/24"/>
    <property type="match status" value="1"/>
</dbReference>
<dbReference type="SUPFAM" id="SSF81811">
    <property type="entry name" value="Helical domain of Sec23/24"/>
    <property type="match status" value="1"/>
</dbReference>
<evidence type="ECO:0000259" key="4">
    <source>
        <dbReference type="Pfam" id="PF08033"/>
    </source>
</evidence>
<name>A0A438IE92_VITVI</name>
<dbReference type="PANTHER" id="PTHR13803:SF4">
    <property type="entry name" value="SECRETORY 24CD, ISOFORM C"/>
    <property type="match status" value="1"/>
</dbReference>
<evidence type="ECO:0000313" key="6">
    <source>
        <dbReference type="Proteomes" id="UP000288805"/>
    </source>
</evidence>
<evidence type="ECO:0000259" key="1">
    <source>
        <dbReference type="Pfam" id="PF00626"/>
    </source>
</evidence>
<dbReference type="SUPFAM" id="SSF53300">
    <property type="entry name" value="vWA-like"/>
    <property type="match status" value="1"/>
</dbReference>
<dbReference type="SUPFAM" id="SSF81995">
    <property type="entry name" value="beta-sandwich domain of Sec23/24"/>
    <property type="match status" value="1"/>
</dbReference>
<dbReference type="Pfam" id="PF08033">
    <property type="entry name" value="Sec23_BS"/>
    <property type="match status" value="1"/>
</dbReference>
<dbReference type="InterPro" id="IPR036465">
    <property type="entry name" value="vWFA_dom_sf"/>
</dbReference>
<dbReference type="Pfam" id="PF04811">
    <property type="entry name" value="Sec23_trunk"/>
    <property type="match status" value="1"/>
</dbReference>
<evidence type="ECO:0000313" key="5">
    <source>
        <dbReference type="EMBL" id="RVW94699.1"/>
    </source>
</evidence>
<reference evidence="5 6" key="1">
    <citation type="journal article" date="2018" name="PLoS Genet.">
        <title>Population sequencing reveals clonal diversity and ancestral inbreeding in the grapevine cultivar Chardonnay.</title>
        <authorList>
            <person name="Roach M.J."/>
            <person name="Johnson D.L."/>
            <person name="Bohlmann J."/>
            <person name="van Vuuren H.J."/>
            <person name="Jones S.J."/>
            <person name="Pretorius I.S."/>
            <person name="Schmidt S.A."/>
            <person name="Borneman A.R."/>
        </authorList>
    </citation>
    <scope>NUCLEOTIDE SEQUENCE [LARGE SCALE GENOMIC DNA]</scope>
    <source>
        <strain evidence="6">cv. Chardonnay</strain>
        <tissue evidence="5">Leaf</tissue>
    </source>
</reference>
<dbReference type="InterPro" id="IPR036180">
    <property type="entry name" value="Gelsolin-like_dom_sf"/>
</dbReference>
<dbReference type="Gene3D" id="2.60.40.1670">
    <property type="entry name" value="beta-sandwich domain of Sec23/24"/>
    <property type="match status" value="1"/>
</dbReference>
<feature type="domain" description="Gelsolin-like" evidence="1">
    <location>
        <begin position="455"/>
        <end position="505"/>
    </location>
</feature>
<dbReference type="GO" id="GO:0006886">
    <property type="term" value="P:intracellular protein transport"/>
    <property type="evidence" value="ECO:0007669"/>
    <property type="project" value="InterPro"/>
</dbReference>
<proteinExistence type="predicted"/>
<dbReference type="InterPro" id="IPR006900">
    <property type="entry name" value="Sec23/24_helical_dom"/>
</dbReference>
<dbReference type="Gene3D" id="1.20.120.730">
    <property type="entry name" value="Sec23/Sec24 helical domain"/>
    <property type="match status" value="1"/>
</dbReference>
<comment type="caution">
    <text evidence="5">The sequence shown here is derived from an EMBL/GenBank/DDBJ whole genome shotgun (WGS) entry which is preliminary data.</text>
</comment>
<dbReference type="PANTHER" id="PTHR13803">
    <property type="entry name" value="SEC24-RELATED PROTEIN"/>
    <property type="match status" value="1"/>
</dbReference>
<protein>
    <submittedName>
        <fullName evidence="5">Protein transport protein Sec24-like CEF</fullName>
    </submittedName>
</protein>
<feature type="domain" description="Sec23/Sec24 beta-sandwich" evidence="4">
    <location>
        <begin position="237"/>
        <end position="321"/>
    </location>
</feature>
<dbReference type="InterPro" id="IPR006896">
    <property type="entry name" value="Sec23/24_trunk_dom"/>
</dbReference>
<dbReference type="Gene3D" id="3.40.50.410">
    <property type="entry name" value="von Willebrand factor, type A domain"/>
    <property type="match status" value="2"/>
</dbReference>
<dbReference type="Proteomes" id="UP000288805">
    <property type="component" value="Unassembled WGS sequence"/>
</dbReference>
<feature type="domain" description="Sec23/Sec24 helical" evidence="3">
    <location>
        <begin position="332"/>
        <end position="430"/>
    </location>
</feature>
<dbReference type="EMBL" id="QGNW01000119">
    <property type="protein sequence ID" value="RVW94699.1"/>
    <property type="molecule type" value="Genomic_DNA"/>
</dbReference>
<dbReference type="Pfam" id="PF00626">
    <property type="entry name" value="Gelsolin"/>
    <property type="match status" value="1"/>
</dbReference>
<dbReference type="InterPro" id="IPR029006">
    <property type="entry name" value="ADF-H/Gelsolin-like_dom_sf"/>
</dbReference>
<dbReference type="InterPro" id="IPR050550">
    <property type="entry name" value="SEC23_SEC24_subfamily"/>
</dbReference>
<dbReference type="GO" id="GO:0006888">
    <property type="term" value="P:endoplasmic reticulum to Golgi vesicle-mediated transport"/>
    <property type="evidence" value="ECO:0007669"/>
    <property type="project" value="InterPro"/>
</dbReference>
<dbReference type="Gene3D" id="3.40.20.10">
    <property type="entry name" value="Severin"/>
    <property type="match status" value="1"/>
</dbReference>
<dbReference type="InterPro" id="IPR036175">
    <property type="entry name" value="Sec23/24_helical_dom_sf"/>
</dbReference>
<dbReference type="InterPro" id="IPR007123">
    <property type="entry name" value="Gelsolin-like_dom"/>
</dbReference>
<dbReference type="InterPro" id="IPR012990">
    <property type="entry name" value="Beta-sandwich_Sec23_24"/>
</dbReference>
<dbReference type="Pfam" id="PF04815">
    <property type="entry name" value="Sec23_helical"/>
    <property type="match status" value="1"/>
</dbReference>
<sequence>MLCTVLPSVGIGALSAREAEGRTNITAGEKEAHKLLQPADKTLKTMAIEFAEYQVCVDVFITTQTYVDIASIAVIPRTTGGQMHTWFSKLHDDIEHQVCIYDLPVLFHFLWPGCPFTYLKATSNLHPSLPVYTLLDIKGMINLNIKRSSWRWNLAMNSIKGENICIHLHIPSPLAPNPFLPPAFPSFVVSIFCMCYPALDFCLITQFVVYYYYPFSALSDPAKLYNDLRWNITKPQGFEAVMRVRCSQGLQVQEYSGNFCRRIPTDVDLPGIDCDKAIMVTLKHDDKLQDGSECAFQCALLYTTVYGQRRIRVTTLSLPCTSMLSNLFRSADLDTQFACFLKQAASEIPSTPLSQVREQVTNLCINILHSYRKFCATVSSSGQLILPEALKLLPLYTLALIKSIGLRTDGRIDDRSFWINYVSPLSTPLAIPLVYPRMMAIHDLNSHEGDRPLIPPTIPLSSEHVSDDGIYLLENGDDGLIYIGNSVNPDIMRQLFGISSVDVIPSQVKYFLPLVGVKLEISYNPAATYTTSAAFVLQQYDNPLSKKLNELVNEIRRQRCSYLRYE</sequence>